<keyword evidence="1" id="KW-0472">Membrane</keyword>
<evidence type="ECO:0000313" key="4">
    <source>
        <dbReference type="Proteomes" id="UP000290288"/>
    </source>
</evidence>
<dbReference type="OrthoDB" id="2638860at2759"/>
<evidence type="ECO:0000313" key="3">
    <source>
        <dbReference type="EMBL" id="RXW17158.1"/>
    </source>
</evidence>
<name>A0A4V1Q330_9AGAR</name>
<evidence type="ECO:0000256" key="1">
    <source>
        <dbReference type="SAM" id="Phobius"/>
    </source>
</evidence>
<feature type="transmembrane region" description="Helical" evidence="1">
    <location>
        <begin position="22"/>
        <end position="42"/>
    </location>
</feature>
<protein>
    <recommendedName>
        <fullName evidence="2">DUF6533 domain-containing protein</fullName>
    </recommendedName>
</protein>
<dbReference type="Pfam" id="PF20151">
    <property type="entry name" value="DUF6533"/>
    <property type="match status" value="1"/>
</dbReference>
<keyword evidence="4" id="KW-1185">Reference proteome</keyword>
<proteinExistence type="predicted"/>
<dbReference type="InterPro" id="IPR045340">
    <property type="entry name" value="DUF6533"/>
</dbReference>
<dbReference type="EMBL" id="SDEE01000365">
    <property type="protein sequence ID" value="RXW17158.1"/>
    <property type="molecule type" value="Genomic_DNA"/>
</dbReference>
<reference evidence="3 4" key="1">
    <citation type="submission" date="2019-01" db="EMBL/GenBank/DDBJ databases">
        <title>Draft genome sequence of Psathyrella aberdarensis IHI B618.</title>
        <authorList>
            <person name="Buettner E."/>
            <person name="Kellner H."/>
        </authorList>
    </citation>
    <scope>NUCLEOTIDE SEQUENCE [LARGE SCALE GENOMIC DNA]</scope>
    <source>
        <strain evidence="3 4">IHI B618</strain>
    </source>
</reference>
<keyword evidence="1" id="KW-1133">Transmembrane helix</keyword>
<dbReference type="Proteomes" id="UP000290288">
    <property type="component" value="Unassembled WGS sequence"/>
</dbReference>
<dbReference type="AlphaFoldDB" id="A0A4V1Q330"/>
<keyword evidence="1" id="KW-0812">Transmembrane</keyword>
<accession>A0A4V1Q330</accession>
<organism evidence="3 4">
    <name type="scientific">Candolleomyces aberdarensis</name>
    <dbReference type="NCBI Taxonomy" id="2316362"/>
    <lineage>
        <taxon>Eukaryota</taxon>
        <taxon>Fungi</taxon>
        <taxon>Dikarya</taxon>
        <taxon>Basidiomycota</taxon>
        <taxon>Agaricomycotina</taxon>
        <taxon>Agaricomycetes</taxon>
        <taxon>Agaricomycetidae</taxon>
        <taxon>Agaricales</taxon>
        <taxon>Agaricineae</taxon>
        <taxon>Psathyrellaceae</taxon>
        <taxon>Candolleomyces</taxon>
    </lineage>
</organism>
<comment type="caution">
    <text evidence="3">The sequence shown here is derived from an EMBL/GenBank/DDBJ whole genome shotgun (WGS) entry which is preliminary data.</text>
</comment>
<evidence type="ECO:0000259" key="2">
    <source>
        <dbReference type="Pfam" id="PF20151"/>
    </source>
</evidence>
<gene>
    <name evidence="3" type="ORF">EST38_g8692</name>
</gene>
<sequence length="92" mass="10663">MATPSDGFSYDTIVRAYTSTRYVNYLAVSSFALVIVDFLHTFPDEVRLMWKAPMSLPNVLFFAIRYYSLVQGAFSQWTCKHILTFLGQPPRW</sequence>
<feature type="domain" description="DUF6533" evidence="2">
    <location>
        <begin position="25"/>
        <end position="69"/>
    </location>
</feature>